<keyword evidence="2" id="KW-1185">Reference proteome</keyword>
<dbReference type="InterPro" id="IPR019734">
    <property type="entry name" value="TPR_rpt"/>
</dbReference>
<proteinExistence type="predicted"/>
<dbReference type="InterPro" id="IPR011990">
    <property type="entry name" value="TPR-like_helical_dom_sf"/>
</dbReference>
<dbReference type="EMBL" id="CALNXI010002693">
    <property type="protein sequence ID" value="CAH3190037.1"/>
    <property type="molecule type" value="Genomic_DNA"/>
</dbReference>
<dbReference type="SUPFAM" id="SSF48452">
    <property type="entry name" value="TPR-like"/>
    <property type="match status" value="2"/>
</dbReference>
<comment type="caution">
    <text evidence="1">The sequence shown here is derived from an EMBL/GenBank/DDBJ whole genome shotgun (WGS) entry which is preliminary data.</text>
</comment>
<evidence type="ECO:0000313" key="2">
    <source>
        <dbReference type="Proteomes" id="UP001159427"/>
    </source>
</evidence>
<name>A0ABN8SEA5_9CNID</name>
<dbReference type="Pfam" id="PF13181">
    <property type="entry name" value="TPR_8"/>
    <property type="match status" value="1"/>
</dbReference>
<dbReference type="Gene3D" id="1.25.40.10">
    <property type="entry name" value="Tetratricopeptide repeat domain"/>
    <property type="match status" value="2"/>
</dbReference>
<feature type="non-terminal residue" evidence="1">
    <location>
        <position position="1"/>
    </location>
</feature>
<accession>A0ABN8SEA5</accession>
<reference evidence="1 2" key="1">
    <citation type="submission" date="2022-05" db="EMBL/GenBank/DDBJ databases">
        <authorList>
            <consortium name="Genoscope - CEA"/>
            <person name="William W."/>
        </authorList>
    </citation>
    <scope>NUCLEOTIDE SEQUENCE [LARGE SCALE GENOMIC DNA]</scope>
</reference>
<dbReference type="SMART" id="SM00028">
    <property type="entry name" value="TPR"/>
    <property type="match status" value="5"/>
</dbReference>
<sequence length="295" mass="33554">RLFSQDQPKPAARSKFVEKAEDFNNAGNDAYRNKDFAKAIFFYTEGIKVECKDKELVSKLYNNRSTVYFCQGNYQDCLSDVKAATTLQASYLKAIIRGAKACAKLKQFEEAIIWCDKGLAIDPDKQDLLEIKSRSNKERETLPTLGGDKAEEAEGGLRTHPKPLDCTSIAETRKKAGNDAFHKDDFNKAINLYTEGIEVKCRDEDLNAKLYNNRATAHYHLGHYHDCLGDVKVATALQPSYLKAIIRGAKACVKLKQFEEAIIWCDKGLAVSFLRRIRISQYNYYFLFTFARKLQ</sequence>
<organism evidence="1 2">
    <name type="scientific">Porites evermanni</name>
    <dbReference type="NCBI Taxonomy" id="104178"/>
    <lineage>
        <taxon>Eukaryota</taxon>
        <taxon>Metazoa</taxon>
        <taxon>Cnidaria</taxon>
        <taxon>Anthozoa</taxon>
        <taxon>Hexacorallia</taxon>
        <taxon>Scleractinia</taxon>
        <taxon>Fungiina</taxon>
        <taxon>Poritidae</taxon>
        <taxon>Porites</taxon>
    </lineage>
</organism>
<evidence type="ECO:0000313" key="1">
    <source>
        <dbReference type="EMBL" id="CAH3190037.1"/>
    </source>
</evidence>
<protein>
    <submittedName>
        <fullName evidence="1">Uncharacterized protein</fullName>
    </submittedName>
</protein>
<dbReference type="Proteomes" id="UP001159427">
    <property type="component" value="Unassembled WGS sequence"/>
</dbReference>
<dbReference type="PANTHER" id="PTHR46035:SF1">
    <property type="entry name" value="TETRATRICOPEPTIDE REPEAT PROTEIN 4"/>
    <property type="match status" value="1"/>
</dbReference>
<gene>
    <name evidence="1" type="ORF">PEVE_00020002</name>
</gene>
<dbReference type="PANTHER" id="PTHR46035">
    <property type="entry name" value="TETRATRICOPEPTIDE REPEAT PROTEIN 4"/>
    <property type="match status" value="1"/>
</dbReference>